<evidence type="ECO:0000256" key="1">
    <source>
        <dbReference type="SAM" id="MobiDB-lite"/>
    </source>
</evidence>
<proteinExistence type="predicted"/>
<dbReference type="Gene3D" id="3.40.50.12230">
    <property type="match status" value="1"/>
</dbReference>
<reference evidence="3" key="1">
    <citation type="submission" date="2022-06" db="EMBL/GenBank/DDBJ databases">
        <title>Diverse halophilic archaea isolated from saline environments.</title>
        <authorList>
            <person name="Cui H.-L."/>
        </authorList>
    </citation>
    <scope>NUCLEOTIDE SEQUENCE</scope>
    <source>
        <strain evidence="3">WLHS1</strain>
    </source>
</reference>
<dbReference type="InterPro" id="IPR002376">
    <property type="entry name" value="Formyl_transf_N"/>
</dbReference>
<dbReference type="AlphaFoldDB" id="A0A9E7NDM4"/>
<dbReference type="EMBL" id="CP100355">
    <property type="protein sequence ID" value="UTF54802.1"/>
    <property type="molecule type" value="Genomic_DNA"/>
</dbReference>
<organism evidence="3 4">
    <name type="scientific">Natronosalvus rutilus</name>
    <dbReference type="NCBI Taxonomy" id="2953753"/>
    <lineage>
        <taxon>Archaea</taxon>
        <taxon>Methanobacteriati</taxon>
        <taxon>Methanobacteriota</taxon>
        <taxon>Stenosarchaea group</taxon>
        <taxon>Halobacteria</taxon>
        <taxon>Halobacteriales</taxon>
        <taxon>Natrialbaceae</taxon>
        <taxon>Natronosalvus</taxon>
    </lineage>
</organism>
<dbReference type="SUPFAM" id="SSF53328">
    <property type="entry name" value="Formyltransferase"/>
    <property type="match status" value="1"/>
</dbReference>
<dbReference type="PANTHER" id="PTHR11138">
    <property type="entry name" value="METHIONYL-TRNA FORMYLTRANSFERASE"/>
    <property type="match status" value="1"/>
</dbReference>
<keyword evidence="4" id="KW-1185">Reference proteome</keyword>
<feature type="region of interest" description="Disordered" evidence="1">
    <location>
        <begin position="233"/>
        <end position="261"/>
    </location>
</feature>
<dbReference type="RefSeq" id="WP_254159512.1">
    <property type="nucleotide sequence ID" value="NZ_CP100355.1"/>
</dbReference>
<sequence length="261" mass="29585">MNVLLLTMNEPMYMPRYLEPLLDEYSDDISNVVIAPHPGEGLLTTARMRYRMFGPAVFLRYGFHFAGGKFLGALPYTIQKSLMDRYYSVPSLCKANGIPVQTEIDVNSEEFRSEVREQNIDLILSISCGQKLGPELLSIPEYGAINLHGSLLPNYRGRATAFWVLYHDEDHSGVTAHYMNEALDEGDIVLQRKFPISDDDTMHDVYNKVVKTGGELAKEVIDRVEAGEIETQSNPVEDGGYYTLPGPKERHEFRKQGNKFR</sequence>
<dbReference type="InterPro" id="IPR036477">
    <property type="entry name" value="Formyl_transf_N_sf"/>
</dbReference>
<dbReference type="GO" id="GO:0005829">
    <property type="term" value="C:cytosol"/>
    <property type="evidence" value="ECO:0007669"/>
    <property type="project" value="TreeGrafter"/>
</dbReference>
<name>A0A9E7NDM4_9EURY</name>
<evidence type="ECO:0000259" key="2">
    <source>
        <dbReference type="Pfam" id="PF00551"/>
    </source>
</evidence>
<dbReference type="Pfam" id="PF00551">
    <property type="entry name" value="Formyl_trans_N"/>
    <property type="match status" value="1"/>
</dbReference>
<dbReference type="GO" id="GO:0004479">
    <property type="term" value="F:methionyl-tRNA formyltransferase activity"/>
    <property type="evidence" value="ECO:0007669"/>
    <property type="project" value="TreeGrafter"/>
</dbReference>
<dbReference type="PANTHER" id="PTHR11138:SF5">
    <property type="entry name" value="METHIONYL-TRNA FORMYLTRANSFERASE, MITOCHONDRIAL"/>
    <property type="match status" value="1"/>
</dbReference>
<evidence type="ECO:0000313" key="3">
    <source>
        <dbReference type="EMBL" id="UTF54802.1"/>
    </source>
</evidence>
<dbReference type="Proteomes" id="UP001056855">
    <property type="component" value="Chromosome"/>
</dbReference>
<evidence type="ECO:0000313" key="4">
    <source>
        <dbReference type="Proteomes" id="UP001056855"/>
    </source>
</evidence>
<gene>
    <name evidence="3" type="ORF">NGM29_05920</name>
</gene>
<protein>
    <recommendedName>
        <fullName evidence="2">Formyl transferase N-terminal domain-containing protein</fullName>
    </recommendedName>
</protein>
<feature type="domain" description="Formyl transferase N-terminal" evidence="2">
    <location>
        <begin position="106"/>
        <end position="220"/>
    </location>
</feature>
<dbReference type="KEGG" id="sawl:NGM29_05920"/>
<accession>A0A9E7NDM4</accession>
<dbReference type="GeneID" id="73289564"/>